<dbReference type="AlphaFoldDB" id="A0A8H3QU67"/>
<name>A0A8H3QU67_9GLOM</name>
<dbReference type="Proteomes" id="UP000615446">
    <property type="component" value="Unassembled WGS sequence"/>
</dbReference>
<evidence type="ECO:0000313" key="1">
    <source>
        <dbReference type="EMBL" id="GES89314.1"/>
    </source>
</evidence>
<protein>
    <submittedName>
        <fullName evidence="1">Uncharacterized protein</fullName>
    </submittedName>
</protein>
<sequence>MKTFSIPFLLRFLGHISDSFKRDTIIYIDHEVTSHDKEAISEEEKSNNRTIAIIIETKNNYGDNLINGDSIIYERITDCILGHEEKEKDRETLKLNNNVDKSLIISMMK</sequence>
<proteinExistence type="predicted"/>
<dbReference type="OrthoDB" id="8026949at2759"/>
<dbReference type="EMBL" id="BLAL01000184">
    <property type="protein sequence ID" value="GES89314.1"/>
    <property type="molecule type" value="Genomic_DNA"/>
</dbReference>
<accession>A0A8H3QU67</accession>
<gene>
    <name evidence="1" type="ORF">RCL2_001621800</name>
</gene>
<evidence type="ECO:0000313" key="2">
    <source>
        <dbReference type="Proteomes" id="UP000615446"/>
    </source>
</evidence>
<organism evidence="1 2">
    <name type="scientific">Rhizophagus clarus</name>
    <dbReference type="NCBI Taxonomy" id="94130"/>
    <lineage>
        <taxon>Eukaryota</taxon>
        <taxon>Fungi</taxon>
        <taxon>Fungi incertae sedis</taxon>
        <taxon>Mucoromycota</taxon>
        <taxon>Glomeromycotina</taxon>
        <taxon>Glomeromycetes</taxon>
        <taxon>Glomerales</taxon>
        <taxon>Glomeraceae</taxon>
        <taxon>Rhizophagus</taxon>
    </lineage>
</organism>
<reference evidence="1" key="1">
    <citation type="submission" date="2019-10" db="EMBL/GenBank/DDBJ databases">
        <title>Conservation and host-specific expression of non-tandemly repeated heterogenous ribosome RNA gene in arbuscular mycorrhizal fungi.</title>
        <authorList>
            <person name="Maeda T."/>
            <person name="Kobayashi Y."/>
            <person name="Nakagawa T."/>
            <person name="Ezawa T."/>
            <person name="Yamaguchi K."/>
            <person name="Bino T."/>
            <person name="Nishimoto Y."/>
            <person name="Shigenobu S."/>
            <person name="Kawaguchi M."/>
        </authorList>
    </citation>
    <scope>NUCLEOTIDE SEQUENCE</scope>
    <source>
        <strain evidence="1">HR1</strain>
    </source>
</reference>
<comment type="caution">
    <text evidence="1">The sequence shown here is derived from an EMBL/GenBank/DDBJ whole genome shotgun (WGS) entry which is preliminary data.</text>
</comment>